<dbReference type="OrthoDB" id="3788331at2759"/>
<name>A0A6A6J7L4_WESOR</name>
<dbReference type="EMBL" id="ML986522">
    <property type="protein sequence ID" value="KAF2272385.1"/>
    <property type="molecule type" value="Genomic_DNA"/>
</dbReference>
<evidence type="ECO:0000313" key="2">
    <source>
        <dbReference type="EMBL" id="KAF2272385.1"/>
    </source>
</evidence>
<keyword evidence="1" id="KW-0175">Coiled coil</keyword>
<sequence length="540" mass="60108">MSSSSSSSPSPFIFAPTTPTFTAGGRPLADLQRRIAFLSNLVRSMRKRELAADARALAAKRDFDVLFAAFHHAAALYTCDPRKLLEMAGVETSKTTAANSANDADDEYYDQLVRMQERVAELKSRNAELTKDNKRLQDELGSAREEVSTKDTALSSATADIEKLRDQLARAHEDLEHERKSNEAADALLAAAYADHENTKQQLDKVKDERDGHELAIADAHLKLDSLRREFAEQQEKLAEQERAGENLVVLQRNVEELAEEIDDQANAIQDRDHVLKVKDARIAKLEEELQRALKVSRVAEGLVEAVGRTAEELVVLPGGSSLEAELGGIEEDEEEEEEEWEERERLELVGVIESASISIASVDVWVETREKETMTEVEPKPKTRDMETMTDMLEKKERETMTDISEKNSMQTMTDTAARKSDKQTMTDGTLTLPIIETKTKHKHPQTQTPPTSPSRYLLALLILLSSILYAQLLARNEALASCSGYARGAYGSPGYLLGVVPFGWDVGSGAWEERVGRWVAMAAMGVEEWVGVEKWVGH</sequence>
<accession>A0A6A6J7L4</accession>
<proteinExistence type="predicted"/>
<reference evidence="2" key="1">
    <citation type="journal article" date="2020" name="Stud. Mycol.">
        <title>101 Dothideomycetes genomes: a test case for predicting lifestyles and emergence of pathogens.</title>
        <authorList>
            <person name="Haridas S."/>
            <person name="Albert R."/>
            <person name="Binder M."/>
            <person name="Bloem J."/>
            <person name="Labutti K."/>
            <person name="Salamov A."/>
            <person name="Andreopoulos B."/>
            <person name="Baker S."/>
            <person name="Barry K."/>
            <person name="Bills G."/>
            <person name="Bluhm B."/>
            <person name="Cannon C."/>
            <person name="Castanera R."/>
            <person name="Culley D."/>
            <person name="Daum C."/>
            <person name="Ezra D."/>
            <person name="Gonzalez J."/>
            <person name="Henrissat B."/>
            <person name="Kuo A."/>
            <person name="Liang C."/>
            <person name="Lipzen A."/>
            <person name="Lutzoni F."/>
            <person name="Magnuson J."/>
            <person name="Mondo S."/>
            <person name="Nolan M."/>
            <person name="Ohm R."/>
            <person name="Pangilinan J."/>
            <person name="Park H.-J."/>
            <person name="Ramirez L."/>
            <person name="Alfaro M."/>
            <person name="Sun H."/>
            <person name="Tritt A."/>
            <person name="Yoshinaga Y."/>
            <person name="Zwiers L.-H."/>
            <person name="Turgeon B."/>
            <person name="Goodwin S."/>
            <person name="Spatafora J."/>
            <person name="Crous P."/>
            <person name="Grigoriev I."/>
        </authorList>
    </citation>
    <scope>NUCLEOTIDE SEQUENCE</scope>
    <source>
        <strain evidence="2">CBS 379.55</strain>
    </source>
</reference>
<evidence type="ECO:0000313" key="3">
    <source>
        <dbReference type="Proteomes" id="UP000800097"/>
    </source>
</evidence>
<keyword evidence="3" id="KW-1185">Reference proteome</keyword>
<dbReference type="AlphaFoldDB" id="A0A6A6J7L4"/>
<gene>
    <name evidence="2" type="ORF">EI97DRAFT_484035</name>
</gene>
<organism evidence="2 3">
    <name type="scientific">Westerdykella ornata</name>
    <dbReference type="NCBI Taxonomy" id="318751"/>
    <lineage>
        <taxon>Eukaryota</taxon>
        <taxon>Fungi</taxon>
        <taxon>Dikarya</taxon>
        <taxon>Ascomycota</taxon>
        <taxon>Pezizomycotina</taxon>
        <taxon>Dothideomycetes</taxon>
        <taxon>Pleosporomycetidae</taxon>
        <taxon>Pleosporales</taxon>
        <taxon>Sporormiaceae</taxon>
        <taxon>Westerdykella</taxon>
    </lineage>
</organism>
<protein>
    <submittedName>
        <fullName evidence="2">Uncharacterized protein</fullName>
    </submittedName>
</protein>
<dbReference type="RefSeq" id="XP_033649924.1">
    <property type="nucleotide sequence ID" value="XM_033802106.1"/>
</dbReference>
<feature type="coiled-coil region" evidence="1">
    <location>
        <begin position="112"/>
        <end position="340"/>
    </location>
</feature>
<evidence type="ECO:0000256" key="1">
    <source>
        <dbReference type="SAM" id="Coils"/>
    </source>
</evidence>
<dbReference type="GeneID" id="54555281"/>
<dbReference type="Proteomes" id="UP000800097">
    <property type="component" value="Unassembled WGS sequence"/>
</dbReference>
<dbReference type="Gene3D" id="1.20.1170.10">
    <property type="match status" value="1"/>
</dbReference>